<dbReference type="RefSeq" id="WP_161819225.1">
    <property type="nucleotide sequence ID" value="NZ_JAACJS010000015.1"/>
</dbReference>
<organism evidence="2 3">
    <name type="scientific">Sediminibacterium roseum</name>
    <dbReference type="NCBI Taxonomy" id="1978412"/>
    <lineage>
        <taxon>Bacteria</taxon>
        <taxon>Pseudomonadati</taxon>
        <taxon>Bacteroidota</taxon>
        <taxon>Chitinophagia</taxon>
        <taxon>Chitinophagales</taxon>
        <taxon>Chitinophagaceae</taxon>
        <taxon>Sediminibacterium</taxon>
    </lineage>
</organism>
<evidence type="ECO:0000313" key="2">
    <source>
        <dbReference type="EMBL" id="NCI50920.1"/>
    </source>
</evidence>
<keyword evidence="3" id="KW-1185">Reference proteome</keyword>
<dbReference type="EMBL" id="JAACJS010000015">
    <property type="protein sequence ID" value="NCI50920.1"/>
    <property type="molecule type" value="Genomic_DNA"/>
</dbReference>
<dbReference type="InterPro" id="IPR056920">
    <property type="entry name" value="PRTase-CE"/>
</dbReference>
<dbReference type="Pfam" id="PF24390">
    <property type="entry name" value="PRTase-CE"/>
    <property type="match status" value="1"/>
</dbReference>
<gene>
    <name evidence="2" type="ORF">GWC95_13385</name>
</gene>
<sequence length="404" mass="46274">MQQTLIQKILAKGIANSSFIDNQNLIAKLSLLELLQKYEKYLCLDSTYSTTYYKRIETSLQFIPDKYQHVALTLFANVFYVGEGLLSDALVYLFKEVLAKHENDYDKVVKSMHIFETDPSGLIEAFFRVNHIEGRLDAATFSRCKSVGEFITSLNNYNTCESLRQNTALQTSIKALLDKKIWILLTDFSFSGTSIKSDIERMIKLRDICYDPDDKPQIIVCAQIISSKALSAIEAKFSGQSVSVFYAQLYNDQLRIVPEEVWKLEGESELPSTLLFEKDQEVYKQVLELCNWFAGEYIDKDPAHDHTRDKCDRKTMAYGFQDCGYTVIPQRNAPSNSLPIYWYKPSKEFIAKYGINYIPPFPRTISRVTQSKSGDGDHLKSIEDNKEQLQTLLKALMNPPKVPV</sequence>
<protein>
    <recommendedName>
        <fullName evidence="1">PRTase-CE domain-containing protein</fullName>
    </recommendedName>
</protein>
<comment type="caution">
    <text evidence="2">The sequence shown here is derived from an EMBL/GenBank/DDBJ whole genome shotgun (WGS) entry which is preliminary data.</text>
</comment>
<dbReference type="Proteomes" id="UP000753802">
    <property type="component" value="Unassembled WGS sequence"/>
</dbReference>
<accession>A0ABW9ZUV3</accession>
<name>A0ABW9ZUV3_9BACT</name>
<feature type="domain" description="PRTase-CE" evidence="1">
    <location>
        <begin position="61"/>
        <end position="363"/>
    </location>
</feature>
<proteinExistence type="predicted"/>
<evidence type="ECO:0000313" key="3">
    <source>
        <dbReference type="Proteomes" id="UP000753802"/>
    </source>
</evidence>
<evidence type="ECO:0000259" key="1">
    <source>
        <dbReference type="Pfam" id="PF24390"/>
    </source>
</evidence>
<reference evidence="2 3" key="1">
    <citation type="submission" date="2020-01" db="EMBL/GenBank/DDBJ databases">
        <title>Genome analysis.</title>
        <authorList>
            <person name="Wu S."/>
            <person name="Wang G."/>
        </authorList>
    </citation>
    <scope>NUCLEOTIDE SEQUENCE [LARGE SCALE GENOMIC DNA]</scope>
    <source>
        <strain evidence="2 3">SYL130</strain>
    </source>
</reference>